<dbReference type="GO" id="GO:0005975">
    <property type="term" value="P:carbohydrate metabolic process"/>
    <property type="evidence" value="ECO:0007669"/>
    <property type="project" value="InterPro"/>
</dbReference>
<feature type="active site" evidence="4">
    <location>
        <position position="378"/>
    </location>
</feature>
<dbReference type="STRING" id="30019.A0A0M4F7R8"/>
<evidence type="ECO:0000259" key="7">
    <source>
        <dbReference type="Pfam" id="PF05028"/>
    </source>
</evidence>
<evidence type="ECO:0000256" key="3">
    <source>
        <dbReference type="ARBA" id="ARBA00022801"/>
    </source>
</evidence>
<dbReference type="AlphaFoldDB" id="A0A0M4F7R8"/>
<feature type="region of interest" description="Disordered" evidence="6">
    <location>
        <begin position="691"/>
        <end position="732"/>
    </location>
</feature>
<feature type="compositionally biased region" description="Polar residues" evidence="6">
    <location>
        <begin position="701"/>
        <end position="710"/>
    </location>
</feature>
<dbReference type="Pfam" id="PF05028">
    <property type="entry name" value="PARG_cat_C"/>
    <property type="match status" value="1"/>
</dbReference>
<dbReference type="EC" id="3.2.1.143" evidence="2"/>
<dbReference type="Proteomes" id="UP000494163">
    <property type="component" value="Chromosome X"/>
</dbReference>
<feature type="active site" evidence="4">
    <location>
        <position position="359"/>
    </location>
</feature>
<name>A0A0M4F7R8_DROBS</name>
<keyword evidence="10" id="KW-1185">Reference proteome</keyword>
<feature type="domain" description="PARG helical" evidence="8">
    <location>
        <begin position="193"/>
        <end position="317"/>
    </location>
</feature>
<evidence type="ECO:0000313" key="9">
    <source>
        <dbReference type="EMBL" id="ALC48287.1"/>
    </source>
</evidence>
<evidence type="ECO:0000256" key="5">
    <source>
        <dbReference type="PIRSR" id="PIRSR607724-2"/>
    </source>
</evidence>
<feature type="binding site" evidence="5">
    <location>
        <position position="417"/>
    </location>
    <ligand>
        <name>substrate</name>
    </ligand>
</feature>
<evidence type="ECO:0000256" key="6">
    <source>
        <dbReference type="SAM" id="MobiDB-lite"/>
    </source>
</evidence>
<dbReference type="InterPro" id="IPR048362">
    <property type="entry name" value="PARG_helical"/>
</dbReference>
<evidence type="ECO:0000256" key="4">
    <source>
        <dbReference type="PIRSR" id="PIRSR607724-1"/>
    </source>
</evidence>
<feature type="compositionally biased region" description="Polar residues" evidence="6">
    <location>
        <begin position="29"/>
        <end position="38"/>
    </location>
</feature>
<dbReference type="PANTHER" id="PTHR12837:SF15">
    <property type="entry name" value="POLY(ADP-RIBOSE) GLYCOHYDROLASE"/>
    <property type="match status" value="1"/>
</dbReference>
<dbReference type="GO" id="GO:0006282">
    <property type="term" value="P:regulation of DNA repair"/>
    <property type="evidence" value="ECO:0007669"/>
    <property type="project" value="InterPro"/>
</dbReference>
<evidence type="ECO:0000256" key="2">
    <source>
        <dbReference type="ARBA" id="ARBA00012255"/>
    </source>
</evidence>
<dbReference type="InterPro" id="IPR007724">
    <property type="entry name" value="Poly_GlycHdrlase"/>
</dbReference>
<evidence type="ECO:0000259" key="8">
    <source>
        <dbReference type="Pfam" id="PF20811"/>
    </source>
</evidence>
<dbReference type="SMR" id="A0A0M4F7R8"/>
<proteinExistence type="inferred from homology"/>
<organism evidence="9 10">
    <name type="scientific">Drosophila busckii</name>
    <name type="common">Fruit fly</name>
    <dbReference type="NCBI Taxonomy" id="30019"/>
    <lineage>
        <taxon>Eukaryota</taxon>
        <taxon>Metazoa</taxon>
        <taxon>Ecdysozoa</taxon>
        <taxon>Arthropoda</taxon>
        <taxon>Hexapoda</taxon>
        <taxon>Insecta</taxon>
        <taxon>Pterygota</taxon>
        <taxon>Neoptera</taxon>
        <taxon>Endopterygota</taxon>
        <taxon>Diptera</taxon>
        <taxon>Brachycera</taxon>
        <taxon>Muscomorpha</taxon>
        <taxon>Ephydroidea</taxon>
        <taxon>Drosophilidae</taxon>
        <taxon>Drosophila</taxon>
    </lineage>
</organism>
<dbReference type="GO" id="GO:1990966">
    <property type="term" value="P:ATP generation from poly-ADP-D-ribose"/>
    <property type="evidence" value="ECO:0007669"/>
    <property type="project" value="TreeGrafter"/>
</dbReference>
<gene>
    <name evidence="9" type="ORF">Dbus_chrXg143</name>
</gene>
<accession>A0A0M4F7R8</accession>
<evidence type="ECO:0000256" key="1">
    <source>
        <dbReference type="ARBA" id="ARBA00009545"/>
    </source>
</evidence>
<protein>
    <recommendedName>
        <fullName evidence="2">poly(ADP-ribose) glycohydrolase</fullName>
        <ecNumber evidence="2">3.2.1.143</ecNumber>
    </recommendedName>
</protein>
<dbReference type="OMA" id="WGMIERA"/>
<feature type="binding site" evidence="5">
    <location>
        <position position="362"/>
    </location>
    <ligand>
        <name>substrate</name>
    </ligand>
</feature>
<sequence>MQLIAKNNRNFNNFAVFAHFHLLNNKRSAMDSSNNSSMEVDEERADSSGANGDNAEASEPIHWRCQPIESVHRGLQPYELEHLAAVHPTPLHRVLYRHPIREAMDEPPLPFRATARWDSEHVRLPCALESKYPVEAEDGSTNIDSRWGMIERALLRPITTSKQLQEAILSYNSTYKAHWSFRALHQLLNEEVDESEAKVFFEDLLPRIIRLALRLPELVQAPIPLLKQNQTVLLTLSQQQISCLLANAFLCTYPRRNTLKRKSEYSNFPDINFNRLYQSTGAAVYEKLKCLLHYFRRVCPTERDASNVPNGVVTFVRRSAKPESNPQWDLSAAQLAGIPVHVNAAGTIEDQGVGLLQMDFANKFIGGGVLGHGCVQEEIRFVICPELMVSKLFTECLLPSEALWILGAERYSNYTGYASSFTWGGNHEDLTPRDSSRRRQTAIVAIDALSFQQASMQSQYREDLILRELNKASIGFKHWLTTPPPGVATGNWGCGAFGGDAHLKALIQLMVCAHHNRPLAYFTFGNLQLRDDLHTLWLMFREQRTTVQQLWALLRSYKLQPKQTLYQFVLQEIKQQSQAAATTVKCVAAAQQEQKQEQEEKAAVVAMLAATLESVDSSNSSSNQSATVAATAEAIVAAAAAAAAEVVAAEAVAAAIDATVATKSRKAAGPSTSRQLTLLEMLDQHYVEGQANGGQAKRQHLSTSASCSSIKTRKDCEDDAPGTSKGSKTPQE</sequence>
<reference evidence="9 10" key="1">
    <citation type="submission" date="2015-08" db="EMBL/GenBank/DDBJ databases">
        <title>Ancestral chromatin configuration constrains chromatin evolution on differentiating sex chromosomes in Drosophila.</title>
        <authorList>
            <person name="Zhou Q."/>
            <person name="Bachtrog D."/>
        </authorList>
    </citation>
    <scope>NUCLEOTIDE SEQUENCE [LARGE SCALE GENOMIC DNA]</scope>
    <source>
        <tissue evidence="9">Whole larvae</tissue>
    </source>
</reference>
<dbReference type="GO" id="GO:0009225">
    <property type="term" value="P:nucleotide-sugar metabolic process"/>
    <property type="evidence" value="ECO:0007669"/>
    <property type="project" value="TreeGrafter"/>
</dbReference>
<dbReference type="PANTHER" id="PTHR12837">
    <property type="entry name" value="POLY ADP-RIBOSE GLYCOHYDROLASE"/>
    <property type="match status" value="1"/>
</dbReference>
<dbReference type="OrthoDB" id="1937899at2759"/>
<dbReference type="EMBL" id="CP012528">
    <property type="protein sequence ID" value="ALC48287.1"/>
    <property type="molecule type" value="Genomic_DNA"/>
</dbReference>
<dbReference type="GO" id="GO:0004649">
    <property type="term" value="F:poly(ADP-ribose) glycohydrolase activity"/>
    <property type="evidence" value="ECO:0007669"/>
    <property type="project" value="UniProtKB-EC"/>
</dbReference>
<dbReference type="Pfam" id="PF20811">
    <property type="entry name" value="PARG_cat_N"/>
    <property type="match status" value="1"/>
</dbReference>
<keyword evidence="3" id="KW-0378">Hydrolase</keyword>
<feature type="region of interest" description="Disordered" evidence="6">
    <location>
        <begin position="29"/>
        <end position="57"/>
    </location>
</feature>
<feature type="active site" evidence="4">
    <location>
        <position position="377"/>
    </location>
</feature>
<dbReference type="GO" id="GO:0005634">
    <property type="term" value="C:nucleus"/>
    <property type="evidence" value="ECO:0007669"/>
    <property type="project" value="TreeGrafter"/>
</dbReference>
<dbReference type="GO" id="GO:0005737">
    <property type="term" value="C:cytoplasm"/>
    <property type="evidence" value="ECO:0007669"/>
    <property type="project" value="TreeGrafter"/>
</dbReference>
<feature type="binding site" evidence="5">
    <location>
        <position position="376"/>
    </location>
    <ligand>
        <name>substrate</name>
    </ligand>
</feature>
<feature type="domain" description="PARG catalytic Macro" evidence="7">
    <location>
        <begin position="326"/>
        <end position="530"/>
    </location>
</feature>
<comment type="similarity">
    <text evidence="1">Belongs to the poly(ADP-ribose) glycohydrolase family.</text>
</comment>
<dbReference type="InterPro" id="IPR046372">
    <property type="entry name" value="PARG_cat_C"/>
</dbReference>
<evidence type="ECO:0000313" key="10">
    <source>
        <dbReference type="Proteomes" id="UP000494163"/>
    </source>
</evidence>